<evidence type="ECO:0000313" key="1">
    <source>
        <dbReference type="EMBL" id="OQV12685.1"/>
    </source>
</evidence>
<gene>
    <name evidence="1" type="ORF">BV898_13093</name>
</gene>
<dbReference type="Proteomes" id="UP000192578">
    <property type="component" value="Unassembled WGS sequence"/>
</dbReference>
<reference evidence="2" key="1">
    <citation type="submission" date="2017-01" db="EMBL/GenBank/DDBJ databases">
        <title>Comparative genomics of anhydrobiosis in the tardigrade Hypsibius dujardini.</title>
        <authorList>
            <person name="Yoshida Y."/>
            <person name="Koutsovoulos G."/>
            <person name="Laetsch D."/>
            <person name="Stevens L."/>
            <person name="Kumar S."/>
            <person name="Horikawa D."/>
            <person name="Ishino K."/>
            <person name="Komine S."/>
            <person name="Tomita M."/>
            <person name="Blaxter M."/>
            <person name="Arakawa K."/>
        </authorList>
    </citation>
    <scope>NUCLEOTIDE SEQUENCE [LARGE SCALE GENOMIC DNA]</scope>
    <source>
        <strain evidence="2">Z151</strain>
    </source>
</reference>
<evidence type="ECO:0000313" key="2">
    <source>
        <dbReference type="Proteomes" id="UP000192578"/>
    </source>
</evidence>
<organism evidence="1 2">
    <name type="scientific">Hypsibius exemplaris</name>
    <name type="common">Freshwater tardigrade</name>
    <dbReference type="NCBI Taxonomy" id="2072580"/>
    <lineage>
        <taxon>Eukaryota</taxon>
        <taxon>Metazoa</taxon>
        <taxon>Ecdysozoa</taxon>
        <taxon>Tardigrada</taxon>
        <taxon>Eutardigrada</taxon>
        <taxon>Parachela</taxon>
        <taxon>Hypsibioidea</taxon>
        <taxon>Hypsibiidae</taxon>
        <taxon>Hypsibius</taxon>
    </lineage>
</organism>
<proteinExistence type="predicted"/>
<comment type="caution">
    <text evidence="1">The sequence shown here is derived from an EMBL/GenBank/DDBJ whole genome shotgun (WGS) entry which is preliminary data.</text>
</comment>
<dbReference type="EMBL" id="MTYJ01000139">
    <property type="protein sequence ID" value="OQV12685.1"/>
    <property type="molecule type" value="Genomic_DNA"/>
</dbReference>
<name>A0A1W0WBU1_HYPEX</name>
<keyword evidence="2" id="KW-1185">Reference proteome</keyword>
<sequence>MWLNRRLEGVQPSPWQAINGVGAAFTHLSISPTCQGAQAMSSSTGPPFSQSSYSLASRGLAVPASCRIRAASAGVTTPARASLPDGRPDLRGGHSGTAVPNFNIFVVMPPSNRGPLPSTVTTYQQLPDYFTYTVTSCDPGRWCTGQVLLLAISDGRSVGLHLVRTEQCDVPGTQATGQITATGPLELRERGLAEGTSVQFSQPSIRFQVCQSGFLPCWQERRRGESMTYFLGSVTSRSTSTQVSGETADTRAASKTSARQRLTVSALKRFPVPSTTANVNVCNPAALVLTPPNGTPDNGKGARLVCRHEQLIQLHNPFVSLMSCFLIPITRVIRKRTLLQRGSALG</sequence>
<protein>
    <submittedName>
        <fullName evidence="1">Uncharacterized protein</fullName>
    </submittedName>
</protein>
<dbReference type="AlphaFoldDB" id="A0A1W0WBU1"/>
<accession>A0A1W0WBU1</accession>